<protein>
    <submittedName>
        <fullName evidence="2">Uncharacterized protein</fullName>
    </submittedName>
</protein>
<dbReference type="Proteomes" id="UP000611554">
    <property type="component" value="Unassembled WGS sequence"/>
</dbReference>
<feature type="region of interest" description="Disordered" evidence="1">
    <location>
        <begin position="45"/>
        <end position="67"/>
    </location>
</feature>
<dbReference type="EMBL" id="BMQJ01000013">
    <property type="protein sequence ID" value="GGQ13763.1"/>
    <property type="molecule type" value="Genomic_DNA"/>
</dbReference>
<reference evidence="3" key="1">
    <citation type="journal article" date="2019" name="Int. J. Syst. Evol. Microbiol.">
        <title>The Global Catalogue of Microorganisms (GCM) 10K type strain sequencing project: providing services to taxonomists for standard genome sequencing and annotation.</title>
        <authorList>
            <consortium name="The Broad Institute Genomics Platform"/>
            <consortium name="The Broad Institute Genome Sequencing Center for Infectious Disease"/>
            <person name="Wu L."/>
            <person name="Ma J."/>
        </authorList>
    </citation>
    <scope>NUCLEOTIDE SEQUENCE [LARGE SCALE GENOMIC DNA]</scope>
    <source>
        <strain evidence="3">JCM 3115</strain>
    </source>
</reference>
<evidence type="ECO:0000313" key="2">
    <source>
        <dbReference type="EMBL" id="GGQ13763.1"/>
    </source>
</evidence>
<accession>A0ABQ2R8D7</accession>
<evidence type="ECO:0000256" key="1">
    <source>
        <dbReference type="SAM" id="MobiDB-lite"/>
    </source>
</evidence>
<comment type="caution">
    <text evidence="2">The sequence shown here is derived from an EMBL/GenBank/DDBJ whole genome shotgun (WGS) entry which is preliminary data.</text>
</comment>
<evidence type="ECO:0000313" key="3">
    <source>
        <dbReference type="Proteomes" id="UP000611554"/>
    </source>
</evidence>
<gene>
    <name evidence="2" type="ORF">GCM10010140_49900</name>
</gene>
<feature type="compositionally biased region" description="Low complexity" evidence="1">
    <location>
        <begin position="1"/>
        <end position="22"/>
    </location>
</feature>
<name>A0ABQ2R8D7_9ACTN</name>
<keyword evidence="3" id="KW-1185">Reference proteome</keyword>
<sequence length="67" mass="7374">MRNQFPCTAPTIAPPAKATNATGTSCFNNRMTIFLTWGLPRRDTAATQGNARDPAVRSRPRAVDTRR</sequence>
<proteinExistence type="predicted"/>
<organism evidence="2 3">
    <name type="scientific">Streptosporangium pseudovulgare</name>
    <dbReference type="NCBI Taxonomy" id="35765"/>
    <lineage>
        <taxon>Bacteria</taxon>
        <taxon>Bacillati</taxon>
        <taxon>Actinomycetota</taxon>
        <taxon>Actinomycetes</taxon>
        <taxon>Streptosporangiales</taxon>
        <taxon>Streptosporangiaceae</taxon>
        <taxon>Streptosporangium</taxon>
    </lineage>
</organism>
<feature type="region of interest" description="Disordered" evidence="1">
    <location>
        <begin position="1"/>
        <end position="24"/>
    </location>
</feature>